<feature type="transmembrane region" description="Helical" evidence="1">
    <location>
        <begin position="44"/>
        <end position="63"/>
    </location>
</feature>
<keyword evidence="4" id="KW-1185">Reference proteome</keyword>
<accession>A0A5B8A1T7</accession>
<feature type="transmembrane region" description="Helical" evidence="1">
    <location>
        <begin position="75"/>
        <end position="102"/>
    </location>
</feature>
<dbReference type="PANTHER" id="PTHR34220">
    <property type="entry name" value="SENSOR HISTIDINE KINASE YPDA"/>
    <property type="match status" value="1"/>
</dbReference>
<dbReference type="OrthoDB" id="9792992at2"/>
<dbReference type="AlphaFoldDB" id="A0A5B8A1T7"/>
<evidence type="ECO:0000256" key="1">
    <source>
        <dbReference type="SAM" id="Phobius"/>
    </source>
</evidence>
<evidence type="ECO:0000313" key="3">
    <source>
        <dbReference type="EMBL" id="QDA61290.1"/>
    </source>
</evidence>
<keyword evidence="1" id="KW-0472">Membrane</keyword>
<dbReference type="GO" id="GO:0000155">
    <property type="term" value="F:phosphorelay sensor kinase activity"/>
    <property type="evidence" value="ECO:0007669"/>
    <property type="project" value="InterPro"/>
</dbReference>
<dbReference type="EMBL" id="CP040896">
    <property type="protein sequence ID" value="QDA61290.1"/>
    <property type="molecule type" value="Genomic_DNA"/>
</dbReference>
<dbReference type="InterPro" id="IPR050640">
    <property type="entry name" value="Bact_2-comp_sensor_kinase"/>
</dbReference>
<sequence length="374" mass="42110">MKPWLQRRVRRHGLFWLGVVAFFELIQVPDYIATRQPLYWREFLFSQLPLIVPATYVLVYGLLPILLRRKQVLTFLGLLAAWLASCALLAGLLRELLTYVLAPRFFHLMPPHPFRWSKVDPVSFGFLAVLFVGFAASTMRVFSNWHKQQQINQLLQQRKMQADLQLLKAQLQPPFLFSTLATLQSLTEAKAAEAPAAVLQLSELLRYMLYESALDSVALAEEATMLRLYVALEQLRLGDAVDVSLTISGALDAHTLAPLLLLPFVENAFRHGTGAALECPWISIDLLARRDSLTFKVINSRAEAATEWAEGAGLARVRQRLACLYPGRHTLKIVAESDTFLVSLKLQWTLTEPTETPISPPLATLANRQLLPTT</sequence>
<keyword evidence="1" id="KW-0812">Transmembrane</keyword>
<dbReference type="RefSeq" id="WP_139516464.1">
    <property type="nucleotide sequence ID" value="NZ_CP040896.1"/>
</dbReference>
<dbReference type="Proteomes" id="UP000305398">
    <property type="component" value="Chromosome"/>
</dbReference>
<keyword evidence="1" id="KW-1133">Transmembrane helix</keyword>
<evidence type="ECO:0000313" key="4">
    <source>
        <dbReference type="Proteomes" id="UP000305398"/>
    </source>
</evidence>
<feature type="domain" description="Signal transduction histidine kinase internal region" evidence="2">
    <location>
        <begin position="162"/>
        <end position="240"/>
    </location>
</feature>
<feature type="transmembrane region" description="Helical" evidence="1">
    <location>
        <begin position="122"/>
        <end position="142"/>
    </location>
</feature>
<protein>
    <recommendedName>
        <fullName evidence="2">Signal transduction histidine kinase internal region domain-containing protein</fullName>
    </recommendedName>
</protein>
<feature type="transmembrane region" description="Helical" evidence="1">
    <location>
        <begin position="12"/>
        <end position="32"/>
    </location>
</feature>
<evidence type="ECO:0000259" key="2">
    <source>
        <dbReference type="Pfam" id="PF06580"/>
    </source>
</evidence>
<dbReference type="KEGG" id="hyj:FHG12_14845"/>
<dbReference type="GO" id="GO:0016020">
    <property type="term" value="C:membrane"/>
    <property type="evidence" value="ECO:0007669"/>
    <property type="project" value="InterPro"/>
</dbReference>
<organism evidence="3 4">
    <name type="scientific">Hymenobacter jejuensis</name>
    <dbReference type="NCBI Taxonomy" id="2502781"/>
    <lineage>
        <taxon>Bacteria</taxon>
        <taxon>Pseudomonadati</taxon>
        <taxon>Bacteroidota</taxon>
        <taxon>Cytophagia</taxon>
        <taxon>Cytophagales</taxon>
        <taxon>Hymenobacteraceae</taxon>
        <taxon>Hymenobacter</taxon>
    </lineage>
</organism>
<reference evidence="3 4" key="1">
    <citation type="submission" date="2019-06" db="EMBL/GenBank/DDBJ databases">
        <authorList>
            <person name="Srinivasan S."/>
        </authorList>
    </citation>
    <scope>NUCLEOTIDE SEQUENCE [LARGE SCALE GENOMIC DNA]</scope>
    <source>
        <strain evidence="3 4">17J68-5</strain>
    </source>
</reference>
<name>A0A5B8A1T7_9BACT</name>
<proteinExistence type="predicted"/>
<gene>
    <name evidence="3" type="ORF">FHG12_14845</name>
</gene>
<dbReference type="Pfam" id="PF06580">
    <property type="entry name" value="His_kinase"/>
    <property type="match status" value="1"/>
</dbReference>
<dbReference type="PANTHER" id="PTHR34220:SF7">
    <property type="entry name" value="SENSOR HISTIDINE KINASE YPDA"/>
    <property type="match status" value="1"/>
</dbReference>
<dbReference type="InterPro" id="IPR010559">
    <property type="entry name" value="Sig_transdc_His_kin_internal"/>
</dbReference>